<keyword evidence="3" id="KW-1185">Reference proteome</keyword>
<reference evidence="2" key="1">
    <citation type="submission" date="2023-03" db="EMBL/GenBank/DDBJ databases">
        <title>Massive genome expansion in bonnet fungi (Mycena s.s.) driven by repeated elements and novel gene families across ecological guilds.</title>
        <authorList>
            <consortium name="Lawrence Berkeley National Laboratory"/>
            <person name="Harder C.B."/>
            <person name="Miyauchi S."/>
            <person name="Viragh M."/>
            <person name="Kuo A."/>
            <person name="Thoen E."/>
            <person name="Andreopoulos B."/>
            <person name="Lu D."/>
            <person name="Skrede I."/>
            <person name="Drula E."/>
            <person name="Henrissat B."/>
            <person name="Morin E."/>
            <person name="Kohler A."/>
            <person name="Barry K."/>
            <person name="LaButti K."/>
            <person name="Morin E."/>
            <person name="Salamov A."/>
            <person name="Lipzen A."/>
            <person name="Mereny Z."/>
            <person name="Hegedus B."/>
            <person name="Baldrian P."/>
            <person name="Stursova M."/>
            <person name="Weitz H."/>
            <person name="Taylor A."/>
            <person name="Grigoriev I.V."/>
            <person name="Nagy L.G."/>
            <person name="Martin F."/>
            <person name="Kauserud H."/>
        </authorList>
    </citation>
    <scope>NUCLEOTIDE SEQUENCE</scope>
    <source>
        <strain evidence="2">CBHHK182m</strain>
    </source>
</reference>
<feature type="region of interest" description="Disordered" evidence="1">
    <location>
        <begin position="1"/>
        <end position="43"/>
    </location>
</feature>
<evidence type="ECO:0000313" key="3">
    <source>
        <dbReference type="Proteomes" id="UP001215598"/>
    </source>
</evidence>
<organism evidence="2 3">
    <name type="scientific">Mycena metata</name>
    <dbReference type="NCBI Taxonomy" id="1033252"/>
    <lineage>
        <taxon>Eukaryota</taxon>
        <taxon>Fungi</taxon>
        <taxon>Dikarya</taxon>
        <taxon>Basidiomycota</taxon>
        <taxon>Agaricomycotina</taxon>
        <taxon>Agaricomycetes</taxon>
        <taxon>Agaricomycetidae</taxon>
        <taxon>Agaricales</taxon>
        <taxon>Marasmiineae</taxon>
        <taxon>Mycenaceae</taxon>
        <taxon>Mycena</taxon>
    </lineage>
</organism>
<sequence>MPCETRSRTAAAAARTTHRPYSLTPRPALRETRSRTAAAATRTTHRPYLLTPRPALREPRSRTAAAAACTTHRLYPLTPRPALCEPRSRTAAAAARMTHPPYSLTPRPALRETRSRTAAAAARTTHLPYSLIPQPALRLPSTLSAQESLRQIAQEPDLHRQIGFHVVNSGLYAHDRTSSGVLYCVARVPTKIIKQRRLSQAEFFSAADLKFGVTKDLPARRRSYAACEGNGYVHLWLFSMRTRQRCRLERLLHLSCSCFVDRDSTPCSGKRCPRVHREFWPLRHLGSFDEICDRLASFQVAIGEPNGKMVTLDGYDLLFPRFRAS</sequence>
<comment type="caution">
    <text evidence="2">The sequence shown here is derived from an EMBL/GenBank/DDBJ whole genome shotgun (WGS) entry which is preliminary data.</text>
</comment>
<dbReference type="AlphaFoldDB" id="A0AAD7DS65"/>
<name>A0AAD7DS65_9AGAR</name>
<evidence type="ECO:0000256" key="1">
    <source>
        <dbReference type="SAM" id="MobiDB-lite"/>
    </source>
</evidence>
<gene>
    <name evidence="2" type="ORF">B0H16DRAFT_1749629</name>
</gene>
<proteinExistence type="predicted"/>
<dbReference type="EMBL" id="JARKIB010000586">
    <property type="protein sequence ID" value="KAJ7698520.1"/>
    <property type="molecule type" value="Genomic_DNA"/>
</dbReference>
<evidence type="ECO:0000313" key="2">
    <source>
        <dbReference type="EMBL" id="KAJ7698520.1"/>
    </source>
</evidence>
<accession>A0AAD7DS65</accession>
<protein>
    <submittedName>
        <fullName evidence="2">Uncharacterized protein</fullName>
    </submittedName>
</protein>
<dbReference type="Proteomes" id="UP001215598">
    <property type="component" value="Unassembled WGS sequence"/>
</dbReference>